<dbReference type="PROSITE" id="PS50199">
    <property type="entry name" value="ZF_RANBP2_2"/>
    <property type="match status" value="2"/>
</dbReference>
<evidence type="ECO:0000259" key="6">
    <source>
        <dbReference type="PROSITE" id="PS50199"/>
    </source>
</evidence>
<feature type="compositionally biased region" description="Basic residues" evidence="5">
    <location>
        <begin position="394"/>
        <end position="407"/>
    </location>
</feature>
<organism evidence="7 8">
    <name type="scientific">Hymenoscyphus fraxineus</name>
    <dbReference type="NCBI Taxonomy" id="746836"/>
    <lineage>
        <taxon>Eukaryota</taxon>
        <taxon>Fungi</taxon>
        <taxon>Dikarya</taxon>
        <taxon>Ascomycota</taxon>
        <taxon>Pezizomycotina</taxon>
        <taxon>Leotiomycetes</taxon>
        <taxon>Helotiales</taxon>
        <taxon>Helotiaceae</taxon>
        <taxon>Hymenoscyphus</taxon>
    </lineage>
</organism>
<proteinExistence type="predicted"/>
<evidence type="ECO:0000256" key="2">
    <source>
        <dbReference type="ARBA" id="ARBA00022771"/>
    </source>
</evidence>
<sequence length="615" mass="68489">MADHPQSALRSSLWEGGGWMCSNCEKDNWAGNGFCARCGRSRLSMLIAPLEVAQGGQLPQNGQFPQGSQLPQGGQLPQGSQPSEATASMATGREFGDHPRRGHRCTSHRWQQEGGWICSKCEMDNWLHEEFCIQCGDPQSPLSIVTPEMHLVDQQPDQPTIQQDKPLPEQNNQYRQHMRLESRMKATQPQPSEDDERVPSFSPSKYSSLSKDRLNSLIGQSDRWRQEGGWFCDTCGGYNWRNDKFCIHTVESGRCAKRLSRRILPAKGLCAPKPVVIKQEEVEVPGVMGDENAILRNDTARIQTLMNMADGGSGIALVADHTRGENDAIAVDHDDTRPMADAGIGTALFTTSAREEDDAASTDSLNGNCQIDPRYNTIKDTDTRANNMTGKSSTRYRNKRRSRKKAISRNNQPPKSISAKKTDTRANTTSIPIRKKSKGNTTSVNMDRSAELYPPSFTTLSKMLDSKAAAESPEERNRVRGPDSTISVESRENTPPPKRIRTNKPGTGTGVNIPSSATQQDTTSADDDKRKRQAEAYVEYKLNQSMESEKVMEEHLRHQYLATGSWRQLSERELTAADVTAILERQKSEKERSPEVARLEAEYNAAILKCYGKDS</sequence>
<dbReference type="SMART" id="SM00547">
    <property type="entry name" value="ZnF_RBZ"/>
    <property type="match status" value="2"/>
</dbReference>
<feature type="region of interest" description="Disordered" evidence="5">
    <location>
        <begin position="464"/>
        <end position="531"/>
    </location>
</feature>
<evidence type="ECO:0000256" key="3">
    <source>
        <dbReference type="ARBA" id="ARBA00022833"/>
    </source>
</evidence>
<dbReference type="InterPro" id="IPR036443">
    <property type="entry name" value="Znf_RanBP2_sf"/>
</dbReference>
<keyword evidence="8" id="KW-1185">Reference proteome</keyword>
<evidence type="ECO:0000256" key="5">
    <source>
        <dbReference type="SAM" id="MobiDB-lite"/>
    </source>
</evidence>
<evidence type="ECO:0000256" key="4">
    <source>
        <dbReference type="PROSITE-ProRule" id="PRU00322"/>
    </source>
</evidence>
<feature type="region of interest" description="Disordered" evidence="5">
    <location>
        <begin position="57"/>
        <end position="87"/>
    </location>
</feature>
<dbReference type="OrthoDB" id="10330479at2759"/>
<dbReference type="SUPFAM" id="SSF90209">
    <property type="entry name" value="Ran binding protein zinc finger-like"/>
    <property type="match status" value="1"/>
</dbReference>
<evidence type="ECO:0000256" key="1">
    <source>
        <dbReference type="ARBA" id="ARBA00022723"/>
    </source>
</evidence>
<dbReference type="AlphaFoldDB" id="A0A9N9PM45"/>
<dbReference type="Proteomes" id="UP000696280">
    <property type="component" value="Unassembled WGS sequence"/>
</dbReference>
<feature type="region of interest" description="Disordered" evidence="5">
    <location>
        <begin position="353"/>
        <end position="450"/>
    </location>
</feature>
<keyword evidence="1" id="KW-0479">Metal-binding</keyword>
<gene>
    <name evidence="7" type="ORF">HYFRA_00005726</name>
</gene>
<feature type="compositionally biased region" description="Polar residues" evidence="5">
    <location>
        <begin position="504"/>
        <end position="514"/>
    </location>
</feature>
<reference evidence="7" key="1">
    <citation type="submission" date="2021-07" db="EMBL/GenBank/DDBJ databases">
        <authorList>
            <person name="Durling M."/>
        </authorList>
    </citation>
    <scope>NUCLEOTIDE SEQUENCE</scope>
</reference>
<evidence type="ECO:0000313" key="7">
    <source>
        <dbReference type="EMBL" id="CAG8951921.1"/>
    </source>
</evidence>
<feature type="compositionally biased region" description="Low complexity" evidence="5">
    <location>
        <begin position="199"/>
        <end position="208"/>
    </location>
</feature>
<keyword evidence="2 4" id="KW-0863">Zinc-finger</keyword>
<dbReference type="PROSITE" id="PS01358">
    <property type="entry name" value="ZF_RANBP2_1"/>
    <property type="match status" value="2"/>
</dbReference>
<feature type="region of interest" description="Disordered" evidence="5">
    <location>
        <begin position="182"/>
        <end position="208"/>
    </location>
</feature>
<feature type="compositionally biased region" description="Low complexity" evidence="5">
    <location>
        <begin position="62"/>
        <end position="83"/>
    </location>
</feature>
<feature type="domain" description="RanBP2-type" evidence="6">
    <location>
        <begin position="15"/>
        <end position="44"/>
    </location>
</feature>
<comment type="caution">
    <text evidence="7">The sequence shown here is derived from an EMBL/GenBank/DDBJ whole genome shotgun (WGS) entry which is preliminary data.</text>
</comment>
<dbReference type="InterPro" id="IPR001876">
    <property type="entry name" value="Znf_RanBP2"/>
</dbReference>
<evidence type="ECO:0000313" key="8">
    <source>
        <dbReference type="Proteomes" id="UP000696280"/>
    </source>
</evidence>
<name>A0A9N9PM45_9HELO</name>
<dbReference type="GO" id="GO:0008270">
    <property type="term" value="F:zinc ion binding"/>
    <property type="evidence" value="ECO:0007669"/>
    <property type="project" value="UniProtKB-KW"/>
</dbReference>
<feature type="domain" description="RanBP2-type" evidence="6">
    <location>
        <begin position="112"/>
        <end position="141"/>
    </location>
</feature>
<keyword evidence="3" id="KW-0862">Zinc</keyword>
<feature type="compositionally biased region" description="Polar residues" evidence="5">
    <location>
        <begin position="384"/>
        <end position="393"/>
    </location>
</feature>
<dbReference type="EMBL" id="CAJVRL010000044">
    <property type="protein sequence ID" value="CAG8951921.1"/>
    <property type="molecule type" value="Genomic_DNA"/>
</dbReference>
<protein>
    <recommendedName>
        <fullName evidence="6">RanBP2-type domain-containing protein</fullName>
    </recommendedName>
</protein>
<accession>A0A9N9PM45</accession>